<sequence length="139" mass="15385">MLFQRECLLNNSMHNAAVANFLASESLRGLIREKEELTSQWDQLLAERDQTVGRLSELEAKVAEVVVLEACLQQSEQEVKTLSQEIAPLMVQFEEAKAKWVEVHSVVLAASNHKAASAKRLTNLEAALNSKIEELAVAG</sequence>
<protein>
    <submittedName>
        <fullName evidence="2">Uncharacterized protein LOC142176721</fullName>
    </submittedName>
</protein>
<gene>
    <name evidence="2" type="primary">LOC142176721</name>
</gene>
<keyword evidence="1" id="KW-1185">Reference proteome</keyword>
<reference evidence="2" key="2">
    <citation type="submission" date="2025-08" db="UniProtKB">
        <authorList>
            <consortium name="RefSeq"/>
        </authorList>
    </citation>
    <scope>IDENTIFICATION</scope>
    <source>
        <tissue evidence="2">Leaf</tissue>
    </source>
</reference>
<reference evidence="1" key="1">
    <citation type="journal article" date="2014" name="Nat. Commun.">
        <title>The tobacco genome sequence and its comparison with those of tomato and potato.</title>
        <authorList>
            <person name="Sierro N."/>
            <person name="Battey J.N."/>
            <person name="Ouadi S."/>
            <person name="Bakaher N."/>
            <person name="Bovet L."/>
            <person name="Willig A."/>
            <person name="Goepfert S."/>
            <person name="Peitsch M.C."/>
            <person name="Ivanov N.V."/>
        </authorList>
    </citation>
    <scope>NUCLEOTIDE SEQUENCE [LARGE SCALE GENOMIC DNA]</scope>
</reference>
<name>A0AC58TUY8_TOBAC</name>
<accession>A0AC58TUY8</accession>
<evidence type="ECO:0000313" key="1">
    <source>
        <dbReference type="Proteomes" id="UP000790787"/>
    </source>
</evidence>
<evidence type="ECO:0000313" key="2">
    <source>
        <dbReference type="RefSeq" id="XP_075101028.1"/>
    </source>
</evidence>
<proteinExistence type="predicted"/>
<dbReference type="RefSeq" id="XP_075101028.1">
    <property type="nucleotide sequence ID" value="XM_075244927.1"/>
</dbReference>
<organism evidence="1 2">
    <name type="scientific">Nicotiana tabacum</name>
    <name type="common">Common tobacco</name>
    <dbReference type="NCBI Taxonomy" id="4097"/>
    <lineage>
        <taxon>Eukaryota</taxon>
        <taxon>Viridiplantae</taxon>
        <taxon>Streptophyta</taxon>
        <taxon>Embryophyta</taxon>
        <taxon>Tracheophyta</taxon>
        <taxon>Spermatophyta</taxon>
        <taxon>Magnoliopsida</taxon>
        <taxon>eudicotyledons</taxon>
        <taxon>Gunneridae</taxon>
        <taxon>Pentapetalae</taxon>
        <taxon>asterids</taxon>
        <taxon>lamiids</taxon>
        <taxon>Solanales</taxon>
        <taxon>Solanaceae</taxon>
        <taxon>Nicotianoideae</taxon>
        <taxon>Nicotianeae</taxon>
        <taxon>Nicotiana</taxon>
    </lineage>
</organism>
<dbReference type="Proteomes" id="UP000790787">
    <property type="component" value="Chromosome 22"/>
</dbReference>